<accession>A0A1I4NZW4</accession>
<keyword evidence="8" id="KW-0456">Lyase</keyword>
<dbReference type="GO" id="GO:0008295">
    <property type="term" value="P:spermidine biosynthetic process"/>
    <property type="evidence" value="ECO:0007669"/>
    <property type="project" value="UniProtKB-KW"/>
</dbReference>
<evidence type="ECO:0000256" key="4">
    <source>
        <dbReference type="ARBA" id="ARBA00022813"/>
    </source>
</evidence>
<dbReference type="InterPro" id="IPR042286">
    <property type="entry name" value="AdoMetDC_C"/>
</dbReference>
<keyword evidence="7" id="KW-0865">Zymogen</keyword>
<dbReference type="OrthoDB" id="9793120at2"/>
<dbReference type="RefSeq" id="WP_090942670.1">
    <property type="nucleotide sequence ID" value="NZ_FOTS01000055.1"/>
</dbReference>
<keyword evidence="2" id="KW-0949">S-adenosyl-L-methionine</keyword>
<name>A0A1I4NZW4_9FIRM</name>
<dbReference type="InterPro" id="IPR017716">
    <property type="entry name" value="S-AdoMet_deCOase_pro-enz"/>
</dbReference>
<dbReference type="GO" id="GO:0004014">
    <property type="term" value="F:adenosylmethionine decarboxylase activity"/>
    <property type="evidence" value="ECO:0007669"/>
    <property type="project" value="InterPro"/>
</dbReference>
<keyword evidence="9" id="KW-0704">Schiff base</keyword>
<keyword evidence="10" id="KW-0670">Pyruvate</keyword>
<evidence type="ECO:0000256" key="2">
    <source>
        <dbReference type="ARBA" id="ARBA00022691"/>
    </source>
</evidence>
<evidence type="ECO:0000313" key="12">
    <source>
        <dbReference type="Proteomes" id="UP000199520"/>
    </source>
</evidence>
<dbReference type="GO" id="GO:0005829">
    <property type="term" value="C:cytosol"/>
    <property type="evidence" value="ECO:0007669"/>
    <property type="project" value="TreeGrafter"/>
</dbReference>
<evidence type="ECO:0000256" key="9">
    <source>
        <dbReference type="ARBA" id="ARBA00023270"/>
    </source>
</evidence>
<evidence type="ECO:0000256" key="10">
    <source>
        <dbReference type="ARBA" id="ARBA00023317"/>
    </source>
</evidence>
<evidence type="ECO:0000256" key="6">
    <source>
        <dbReference type="ARBA" id="ARBA00023115"/>
    </source>
</evidence>
<dbReference type="AlphaFoldDB" id="A0A1I4NZW4"/>
<evidence type="ECO:0000313" key="11">
    <source>
        <dbReference type="EMBL" id="SFM21058.1"/>
    </source>
</evidence>
<keyword evidence="5" id="KW-0745">Spermidine biosynthesis</keyword>
<dbReference type="Proteomes" id="UP000199520">
    <property type="component" value="Unassembled WGS sequence"/>
</dbReference>
<keyword evidence="4" id="KW-0068">Autocatalytic cleavage</keyword>
<dbReference type="PANTHER" id="PTHR33866:SF2">
    <property type="entry name" value="S-ADENOSYLMETHIONINE DECARBOXYLASE PROENZYME"/>
    <property type="match status" value="1"/>
</dbReference>
<dbReference type="NCBIfam" id="TIGR03330">
    <property type="entry name" value="SAM_DCase_Bsu"/>
    <property type="match status" value="1"/>
</dbReference>
<keyword evidence="6" id="KW-0620">Polyamine biosynthesis</keyword>
<dbReference type="EMBL" id="FOTS01000055">
    <property type="protein sequence ID" value="SFM21058.1"/>
    <property type="molecule type" value="Genomic_DNA"/>
</dbReference>
<reference evidence="12" key="1">
    <citation type="submission" date="2016-10" db="EMBL/GenBank/DDBJ databases">
        <authorList>
            <person name="Varghese N."/>
            <person name="Submissions S."/>
        </authorList>
    </citation>
    <scope>NUCLEOTIDE SEQUENCE [LARGE SCALE GENOMIC DNA]</scope>
    <source>
        <strain evidence="12">DSM 13327</strain>
    </source>
</reference>
<evidence type="ECO:0000256" key="3">
    <source>
        <dbReference type="ARBA" id="ARBA00022793"/>
    </source>
</evidence>
<comment type="cofactor">
    <cofactor evidence="1">
        <name>pyruvate</name>
        <dbReference type="ChEBI" id="CHEBI:15361"/>
    </cofactor>
</comment>
<protein>
    <submittedName>
        <fullName evidence="11">S-adenosylmethionine decarboxylase</fullName>
    </submittedName>
</protein>
<organism evidence="11 12">
    <name type="scientific">Pelosinus propionicus DSM 13327</name>
    <dbReference type="NCBI Taxonomy" id="1123291"/>
    <lineage>
        <taxon>Bacteria</taxon>
        <taxon>Bacillati</taxon>
        <taxon>Bacillota</taxon>
        <taxon>Negativicutes</taxon>
        <taxon>Selenomonadales</taxon>
        <taxon>Sporomusaceae</taxon>
        <taxon>Pelosinus</taxon>
    </lineage>
</organism>
<evidence type="ECO:0000256" key="1">
    <source>
        <dbReference type="ARBA" id="ARBA00001928"/>
    </source>
</evidence>
<evidence type="ECO:0000256" key="5">
    <source>
        <dbReference type="ARBA" id="ARBA00023066"/>
    </source>
</evidence>
<dbReference type="PANTHER" id="PTHR33866">
    <property type="entry name" value="S-ADENOSYLMETHIONINE DECARBOXYLASE PROENZYME"/>
    <property type="match status" value="1"/>
</dbReference>
<keyword evidence="3" id="KW-0210">Decarboxylase</keyword>
<dbReference type="InterPro" id="IPR016067">
    <property type="entry name" value="S-AdoMet_deCO2ase_core"/>
</dbReference>
<keyword evidence="12" id="KW-1185">Reference proteome</keyword>
<dbReference type="InterPro" id="IPR042284">
    <property type="entry name" value="AdoMetDC_N"/>
</dbReference>
<evidence type="ECO:0000256" key="8">
    <source>
        <dbReference type="ARBA" id="ARBA00023239"/>
    </source>
</evidence>
<sequence length="155" mass="17297">MIMGIISRHLTIDMYGCSFEGLTTMEILKQAILTAIAESNMTLLEFTEHQFQPQGLTGLAALALLAEGHMSIHTFPDKGYAAIDLFNYSDASQPDNASKVLKKFLKPEKIKITNIKRGDFGSISDMKPKIRVTSTPIRRVRDTSAKVFKFLSRSK</sequence>
<dbReference type="Gene3D" id="3.30.360.110">
    <property type="entry name" value="S-adenosylmethionine decarboxylase domain"/>
    <property type="match status" value="1"/>
</dbReference>
<evidence type="ECO:0000256" key="7">
    <source>
        <dbReference type="ARBA" id="ARBA00023145"/>
    </source>
</evidence>
<gene>
    <name evidence="11" type="ORF">SAMN04490355_105528</name>
</gene>
<dbReference type="SUPFAM" id="SSF56276">
    <property type="entry name" value="S-adenosylmethionine decarboxylase"/>
    <property type="match status" value="1"/>
</dbReference>
<dbReference type="InterPro" id="IPR003826">
    <property type="entry name" value="AdoMetDC_fam_prok"/>
</dbReference>
<proteinExistence type="predicted"/>
<dbReference type="Gene3D" id="3.30.160.750">
    <property type="match status" value="1"/>
</dbReference>
<dbReference type="Pfam" id="PF02675">
    <property type="entry name" value="AdoMet_dc"/>
    <property type="match status" value="1"/>
</dbReference>
<dbReference type="STRING" id="1123291.SAMN04490355_105528"/>